<dbReference type="InterPro" id="IPR035902">
    <property type="entry name" value="Nuc_phospho_transferase"/>
</dbReference>
<name>A0A2G5E7K4_AQUCA</name>
<dbReference type="FunCoup" id="A0A2G5E7K4">
    <property type="interactions" value="2246"/>
</dbReference>
<accession>A0A2G5E7K4</accession>
<dbReference type="STRING" id="218851.A0A2G5E7K4"/>
<evidence type="ECO:0008006" key="5">
    <source>
        <dbReference type="Google" id="ProtNLM"/>
    </source>
</evidence>
<evidence type="ECO:0000313" key="4">
    <source>
        <dbReference type="Proteomes" id="UP000230069"/>
    </source>
</evidence>
<dbReference type="PANTHER" id="PTHR11922">
    <property type="entry name" value="GMP SYNTHASE-RELATED"/>
    <property type="match status" value="1"/>
</dbReference>
<dbReference type="InterPro" id="IPR036320">
    <property type="entry name" value="Glycosyl_Trfase_fam3_N_dom_sf"/>
</dbReference>
<keyword evidence="1" id="KW-0328">Glycosyltransferase</keyword>
<protein>
    <recommendedName>
        <fullName evidence="5">Glycosyl transferase family 3 domain-containing protein</fullName>
    </recommendedName>
</protein>
<proteinExistence type="predicted"/>
<dbReference type="FunFam" id="3.40.1030.10:FF:000005">
    <property type="entry name" value="Anthranilate phosphoribosyltransferase"/>
    <property type="match status" value="1"/>
</dbReference>
<dbReference type="EMBL" id="KZ305028">
    <property type="protein sequence ID" value="PIA51759.1"/>
    <property type="molecule type" value="Genomic_DNA"/>
</dbReference>
<organism evidence="3 4">
    <name type="scientific">Aquilegia coerulea</name>
    <name type="common">Rocky mountain columbine</name>
    <dbReference type="NCBI Taxonomy" id="218851"/>
    <lineage>
        <taxon>Eukaryota</taxon>
        <taxon>Viridiplantae</taxon>
        <taxon>Streptophyta</taxon>
        <taxon>Embryophyta</taxon>
        <taxon>Tracheophyta</taxon>
        <taxon>Spermatophyta</taxon>
        <taxon>Magnoliopsida</taxon>
        <taxon>Ranunculales</taxon>
        <taxon>Ranunculaceae</taxon>
        <taxon>Thalictroideae</taxon>
        <taxon>Aquilegia</taxon>
    </lineage>
</organism>
<dbReference type="GO" id="GO:0005829">
    <property type="term" value="C:cytosol"/>
    <property type="evidence" value="ECO:0007669"/>
    <property type="project" value="TreeGrafter"/>
</dbReference>
<reference evidence="3 4" key="1">
    <citation type="submission" date="2017-09" db="EMBL/GenBank/DDBJ databases">
        <title>WGS assembly of Aquilegia coerulea Goldsmith.</title>
        <authorList>
            <person name="Hodges S."/>
            <person name="Kramer E."/>
            <person name="Nordborg M."/>
            <person name="Tomkins J."/>
            <person name="Borevitz J."/>
            <person name="Derieg N."/>
            <person name="Yan J."/>
            <person name="Mihaltcheva S."/>
            <person name="Hayes R.D."/>
            <person name="Rokhsar D."/>
        </authorList>
    </citation>
    <scope>NUCLEOTIDE SEQUENCE [LARGE SCALE GENOMIC DNA]</scope>
    <source>
        <strain evidence="4">cv. Goldsmith</strain>
    </source>
</reference>
<dbReference type="AlphaFoldDB" id="A0A2G5E7K4"/>
<keyword evidence="4" id="KW-1185">Reference proteome</keyword>
<dbReference type="GO" id="GO:0016757">
    <property type="term" value="F:glycosyltransferase activity"/>
    <property type="evidence" value="ECO:0007669"/>
    <property type="project" value="UniProtKB-KW"/>
</dbReference>
<dbReference type="Proteomes" id="UP000230069">
    <property type="component" value="Unassembled WGS sequence"/>
</dbReference>
<dbReference type="SUPFAM" id="SSF47648">
    <property type="entry name" value="Nucleoside phosphorylase/phosphoribosyltransferase N-terminal domain"/>
    <property type="match status" value="1"/>
</dbReference>
<evidence type="ECO:0000313" key="3">
    <source>
        <dbReference type="EMBL" id="PIA51759.1"/>
    </source>
</evidence>
<evidence type="ECO:0000256" key="1">
    <source>
        <dbReference type="ARBA" id="ARBA00022676"/>
    </source>
</evidence>
<dbReference type="GO" id="GO:0003921">
    <property type="term" value="F:GMP synthase activity"/>
    <property type="evidence" value="ECO:0007669"/>
    <property type="project" value="TreeGrafter"/>
</dbReference>
<dbReference type="SUPFAM" id="SSF52418">
    <property type="entry name" value="Nucleoside phosphorylase/phosphoribosyltransferase catalytic domain"/>
    <property type="match status" value="1"/>
</dbReference>
<dbReference type="InParanoid" id="A0A2G5E7K4"/>
<gene>
    <name evidence="3" type="ORF">AQUCO_01100556v1</name>
</gene>
<dbReference type="OrthoDB" id="2013632at2759"/>
<keyword evidence="2" id="KW-0808">Transferase</keyword>
<evidence type="ECO:0000256" key="2">
    <source>
        <dbReference type="ARBA" id="ARBA00022679"/>
    </source>
</evidence>
<dbReference type="Gene3D" id="3.40.1030.10">
    <property type="entry name" value="Nucleoside phosphorylase/phosphoribosyltransferase catalytic domain"/>
    <property type="match status" value="1"/>
</dbReference>
<sequence length="585" mass="64631">MKSLFNSYHNFLSPPPPPSLHIHEFLLFNSTNLQNQLSFKSSIKRNSALKVALDSNGIDQLEFLESDIRNPSISKSYRSLKISKPNQIVLEAQARVCTGPTQTKPLGEEQAYKVLDTILRSAKGELKDGEEEVSRAQLGAFFAAMTIRANVFPEATQWSEGEKRAMDEYWPLLVRALPHDVIFIADPEGSIMGFGSSIGPQYVGNGSDEMRLVGALREVLAGGHLGFDEVQGVLRDVLPVEDRMSGKAKESLLSAFLIGQRMNRETDRELKGYCLAFDNELGPAPVADINSLTHYGEPYDGNTRYFRSILFVAAVRACYRESSLLHGVEWMPPKGGITEEQMLRFMGANTHLSPQQAKVLLEAEEVGFAYLSQREARPSLYSLIALREHMKKRPPLATAEKVQQYVRARGKEAIVSGFYHEGYEDPLLMLIRRRGVHSGLVVKGEEGALSMTTKMRSGTASKGLPVNHCSGFRSLSTSVSGGDGVSREMFKTVVNASDYGFEPSDTPRTDRSVSRNVELGMSALRGEKGPAYDRIVLNAGMVDHLLGCDDAEDISSALNRAREAIDSGKAMDRILNYIKLSQTLK</sequence>
<dbReference type="PANTHER" id="PTHR11922:SF1">
    <property type="entry name" value="ANTHRANILATE PHOSPHORIBOSYLTRANSFERASE"/>
    <property type="match status" value="1"/>
</dbReference>